<dbReference type="Pfam" id="PF01764">
    <property type="entry name" value="Lipase_3"/>
    <property type="match status" value="1"/>
</dbReference>
<dbReference type="InterPro" id="IPR051218">
    <property type="entry name" value="Sec_MonoDiacylglyc_Lipase"/>
</dbReference>
<evidence type="ECO:0000256" key="6">
    <source>
        <dbReference type="SAM" id="SignalP"/>
    </source>
</evidence>
<reference evidence="8 9" key="1">
    <citation type="journal article" date="2012" name="Eukaryot. Cell">
        <title>Genome sequence of the Trichosporon asahii environmental strain CBS 8904.</title>
        <authorList>
            <person name="Yang R.Y."/>
            <person name="Li H.T."/>
            <person name="Zhu H."/>
            <person name="Zhou G.P."/>
            <person name="Wang M."/>
            <person name="Wang L."/>
        </authorList>
    </citation>
    <scope>NUCLEOTIDE SEQUENCE [LARGE SCALE GENOMIC DNA]</scope>
    <source>
        <strain evidence="8 9">CBS 8904</strain>
    </source>
</reference>
<dbReference type="PANTHER" id="PTHR45856:SF24">
    <property type="entry name" value="FUNGAL LIPASE-LIKE DOMAIN-CONTAINING PROTEIN"/>
    <property type="match status" value="1"/>
</dbReference>
<evidence type="ECO:0000256" key="5">
    <source>
        <dbReference type="SAM" id="MobiDB-lite"/>
    </source>
</evidence>
<comment type="caution">
    <text evidence="8">The sequence shown here is derived from an EMBL/GenBank/DDBJ whole genome shotgun (WGS) entry which is preliminary data.</text>
</comment>
<comment type="similarity">
    <text evidence="2">Belongs to the AB hydrolase superfamily. Lipase family. Class 3 subfamily.</text>
</comment>
<evidence type="ECO:0000256" key="4">
    <source>
        <dbReference type="ARBA" id="ARBA00048461"/>
    </source>
</evidence>
<dbReference type="InterPro" id="IPR002921">
    <property type="entry name" value="Fungal_lipase-type"/>
</dbReference>
<dbReference type="Gene3D" id="3.40.50.1820">
    <property type="entry name" value="alpha/beta hydrolase"/>
    <property type="match status" value="1"/>
</dbReference>
<evidence type="ECO:0000259" key="7">
    <source>
        <dbReference type="Pfam" id="PF01764"/>
    </source>
</evidence>
<dbReference type="InParanoid" id="K1VQE5"/>
<feature type="domain" description="Fungal lipase-type" evidence="7">
    <location>
        <begin position="128"/>
        <end position="263"/>
    </location>
</feature>
<dbReference type="CDD" id="cd00519">
    <property type="entry name" value="Lipase_3"/>
    <property type="match status" value="1"/>
</dbReference>
<proteinExistence type="inferred from homology"/>
<dbReference type="SUPFAM" id="SSF53474">
    <property type="entry name" value="alpha/beta-Hydrolases"/>
    <property type="match status" value="1"/>
</dbReference>
<feature type="region of interest" description="Disordered" evidence="5">
    <location>
        <begin position="70"/>
        <end position="96"/>
    </location>
</feature>
<dbReference type="STRING" id="1220162.K1VQE5"/>
<evidence type="ECO:0000313" key="9">
    <source>
        <dbReference type="Proteomes" id="UP000006757"/>
    </source>
</evidence>
<name>K1VQE5_TRIAC</name>
<keyword evidence="9" id="KW-1185">Reference proteome</keyword>
<feature type="signal peptide" evidence="6">
    <location>
        <begin position="1"/>
        <end position="16"/>
    </location>
</feature>
<dbReference type="InterPro" id="IPR029058">
    <property type="entry name" value="AB_hydrolase_fold"/>
</dbReference>
<evidence type="ECO:0000256" key="1">
    <source>
        <dbReference type="ARBA" id="ARBA00023157"/>
    </source>
</evidence>
<evidence type="ECO:0000256" key="3">
    <source>
        <dbReference type="ARBA" id="ARBA00047591"/>
    </source>
</evidence>
<comment type="catalytic activity">
    <reaction evidence="3">
        <text>a diacylglycerol + H2O = a monoacylglycerol + a fatty acid + H(+)</text>
        <dbReference type="Rhea" id="RHEA:32731"/>
        <dbReference type="ChEBI" id="CHEBI:15377"/>
        <dbReference type="ChEBI" id="CHEBI:15378"/>
        <dbReference type="ChEBI" id="CHEBI:17408"/>
        <dbReference type="ChEBI" id="CHEBI:18035"/>
        <dbReference type="ChEBI" id="CHEBI:28868"/>
    </reaction>
</comment>
<gene>
    <name evidence="8" type="ORF">A1Q2_02795</name>
</gene>
<keyword evidence="6" id="KW-0732">Signal</keyword>
<dbReference type="GO" id="GO:0006629">
    <property type="term" value="P:lipid metabolic process"/>
    <property type="evidence" value="ECO:0007669"/>
    <property type="project" value="InterPro"/>
</dbReference>
<dbReference type="eggNOG" id="KOG4569">
    <property type="taxonomic scope" value="Eukaryota"/>
</dbReference>
<feature type="chain" id="PRO_5003853976" description="Fungal lipase-type domain-containing protein" evidence="6">
    <location>
        <begin position="17"/>
        <end position="325"/>
    </location>
</feature>
<comment type="catalytic activity">
    <reaction evidence="4">
        <text>a monoacylglycerol + H2O = glycerol + a fatty acid + H(+)</text>
        <dbReference type="Rhea" id="RHEA:15245"/>
        <dbReference type="ChEBI" id="CHEBI:15377"/>
        <dbReference type="ChEBI" id="CHEBI:15378"/>
        <dbReference type="ChEBI" id="CHEBI:17408"/>
        <dbReference type="ChEBI" id="CHEBI:17754"/>
        <dbReference type="ChEBI" id="CHEBI:28868"/>
    </reaction>
</comment>
<dbReference type="HOGENOM" id="CLU_855771_0_0_1"/>
<evidence type="ECO:0000256" key="2">
    <source>
        <dbReference type="ARBA" id="ARBA00043996"/>
    </source>
</evidence>
<sequence>MIAALSLLAAALTALASPTPGPVPTGGLQERAPWNPTTKGPYSALSAEEYSSWNADARWAAWRTGAAATSAPRSPVGAASSSSSLAETTATSRTEAEEVRWHHMVLFPAAQRANLPDYVAQNASHVIVSMRGLNGQSAESWTNALGISYVTPDKAWFPGSPGKVHDGFYGVFKDVRAEVLKHVEAACEGGLKQVLVAGHSMGGAVGELLAVYLQKQLGVTVTAKMFGPARVGNQAWAKYVDATLPGRYAFMTIFDDIVPHLPPMWLDYRHPSNEVWMMHTDKPQEWRVCEGQENENCSDSISDKGEATITKAHVGPYAGIMMECD</sequence>
<feature type="compositionally biased region" description="Low complexity" evidence="5">
    <location>
        <begin position="78"/>
        <end position="93"/>
    </location>
</feature>
<keyword evidence="1" id="KW-1015">Disulfide bond</keyword>
<dbReference type="EMBL" id="AMBO01000274">
    <property type="protein sequence ID" value="EKD02851.1"/>
    <property type="molecule type" value="Genomic_DNA"/>
</dbReference>
<dbReference type="OrthoDB" id="426718at2759"/>
<evidence type="ECO:0000313" key="8">
    <source>
        <dbReference type="EMBL" id="EKD02851.1"/>
    </source>
</evidence>
<feature type="region of interest" description="Disordered" evidence="5">
    <location>
        <begin position="18"/>
        <end position="39"/>
    </location>
</feature>
<organism evidence="8 9">
    <name type="scientific">Trichosporon asahii var. asahii (strain CBS 8904)</name>
    <name type="common">Yeast</name>
    <dbReference type="NCBI Taxonomy" id="1220162"/>
    <lineage>
        <taxon>Eukaryota</taxon>
        <taxon>Fungi</taxon>
        <taxon>Dikarya</taxon>
        <taxon>Basidiomycota</taxon>
        <taxon>Agaricomycotina</taxon>
        <taxon>Tremellomycetes</taxon>
        <taxon>Trichosporonales</taxon>
        <taxon>Trichosporonaceae</taxon>
        <taxon>Trichosporon</taxon>
    </lineage>
</organism>
<dbReference type="AlphaFoldDB" id="K1VQE5"/>
<dbReference type="Proteomes" id="UP000006757">
    <property type="component" value="Unassembled WGS sequence"/>
</dbReference>
<protein>
    <recommendedName>
        <fullName evidence="7">Fungal lipase-type domain-containing protein</fullName>
    </recommendedName>
</protein>
<accession>K1VQE5</accession>
<dbReference type="PANTHER" id="PTHR45856">
    <property type="entry name" value="ALPHA/BETA-HYDROLASES SUPERFAMILY PROTEIN"/>
    <property type="match status" value="1"/>
</dbReference>